<accession>A0A2R8BFF5</accession>
<gene>
    <name evidence="2" type="ORF">ASD8599_02489</name>
</gene>
<organism evidence="2 3">
    <name type="scientific">Ascidiaceihabitans donghaensis</name>
    <dbReference type="NCBI Taxonomy" id="1510460"/>
    <lineage>
        <taxon>Bacteria</taxon>
        <taxon>Pseudomonadati</taxon>
        <taxon>Pseudomonadota</taxon>
        <taxon>Alphaproteobacteria</taxon>
        <taxon>Rhodobacterales</taxon>
        <taxon>Paracoccaceae</taxon>
        <taxon>Ascidiaceihabitans</taxon>
    </lineage>
</organism>
<dbReference type="AlphaFoldDB" id="A0A2R8BFF5"/>
<dbReference type="EMBL" id="OMOR01000001">
    <property type="protein sequence ID" value="SPH21738.1"/>
    <property type="molecule type" value="Genomic_DNA"/>
</dbReference>
<dbReference type="Proteomes" id="UP000244880">
    <property type="component" value="Unassembled WGS sequence"/>
</dbReference>
<protein>
    <submittedName>
        <fullName evidence="2">Uncharacterized protein</fullName>
    </submittedName>
</protein>
<keyword evidence="1" id="KW-1133">Transmembrane helix</keyword>
<keyword evidence="3" id="KW-1185">Reference proteome</keyword>
<keyword evidence="1" id="KW-0812">Transmembrane</keyword>
<name>A0A2R8BFF5_9RHOB</name>
<sequence>MDTLFWLAVAAATIIPMLKLLPFFGINKLWAFACLLPIGTVVLLWVIAMKQQELEKR</sequence>
<dbReference type="RefSeq" id="WP_181364478.1">
    <property type="nucleotide sequence ID" value="NZ_OMOR01000001.1"/>
</dbReference>
<feature type="transmembrane region" description="Helical" evidence="1">
    <location>
        <begin position="30"/>
        <end position="48"/>
    </location>
</feature>
<evidence type="ECO:0000313" key="3">
    <source>
        <dbReference type="Proteomes" id="UP000244880"/>
    </source>
</evidence>
<reference evidence="2 3" key="1">
    <citation type="submission" date="2018-03" db="EMBL/GenBank/DDBJ databases">
        <authorList>
            <person name="Keele B.F."/>
        </authorList>
    </citation>
    <scope>NUCLEOTIDE SEQUENCE [LARGE SCALE GENOMIC DNA]</scope>
    <source>
        <strain evidence="2 3">CECT 8599</strain>
    </source>
</reference>
<evidence type="ECO:0000313" key="2">
    <source>
        <dbReference type="EMBL" id="SPH21738.1"/>
    </source>
</evidence>
<proteinExistence type="predicted"/>
<keyword evidence="1" id="KW-0472">Membrane</keyword>
<evidence type="ECO:0000256" key="1">
    <source>
        <dbReference type="SAM" id="Phobius"/>
    </source>
</evidence>